<dbReference type="RefSeq" id="XP_005757968.1">
    <property type="nucleotide sequence ID" value="XM_005757911.1"/>
</dbReference>
<evidence type="ECO:0000256" key="6">
    <source>
        <dbReference type="SAM" id="MobiDB-lite"/>
    </source>
</evidence>
<dbReference type="PANTHER" id="PTHR30506:SF3">
    <property type="entry name" value="UPF0126 INNER MEMBRANE PROTEIN YADS-RELATED"/>
    <property type="match status" value="1"/>
</dbReference>
<protein>
    <recommendedName>
        <fullName evidence="8">Glycine transporter domain-containing protein</fullName>
    </recommendedName>
</protein>
<dbReference type="GeneID" id="17251688"/>
<feature type="transmembrane region" description="Helical" evidence="7">
    <location>
        <begin position="98"/>
        <end position="123"/>
    </location>
</feature>
<dbReference type="GO" id="GO:0005886">
    <property type="term" value="C:plasma membrane"/>
    <property type="evidence" value="ECO:0007669"/>
    <property type="project" value="UniProtKB-SubCell"/>
</dbReference>
<evidence type="ECO:0000256" key="4">
    <source>
        <dbReference type="ARBA" id="ARBA00022989"/>
    </source>
</evidence>
<organism evidence="9 10">
    <name type="scientific">Emiliania huxleyi (strain CCMP1516)</name>
    <dbReference type="NCBI Taxonomy" id="280463"/>
    <lineage>
        <taxon>Eukaryota</taxon>
        <taxon>Haptista</taxon>
        <taxon>Haptophyta</taxon>
        <taxon>Prymnesiophyceae</taxon>
        <taxon>Isochrysidales</taxon>
        <taxon>Noelaerhabdaceae</taxon>
        <taxon>Emiliania</taxon>
    </lineage>
</organism>
<feature type="transmembrane region" description="Helical" evidence="7">
    <location>
        <begin position="135"/>
        <end position="154"/>
    </location>
</feature>
<reference evidence="9" key="2">
    <citation type="submission" date="2024-10" db="UniProtKB">
        <authorList>
            <consortium name="EnsemblProtists"/>
        </authorList>
    </citation>
    <scope>IDENTIFICATION</scope>
</reference>
<name>A0A0D3I2Q4_EMIH1</name>
<evidence type="ECO:0000259" key="8">
    <source>
        <dbReference type="Pfam" id="PF03458"/>
    </source>
</evidence>
<dbReference type="PaxDb" id="2903-EOD05539"/>
<evidence type="ECO:0000256" key="3">
    <source>
        <dbReference type="ARBA" id="ARBA00022692"/>
    </source>
</evidence>
<dbReference type="PANTHER" id="PTHR30506">
    <property type="entry name" value="INNER MEMBRANE PROTEIN"/>
    <property type="match status" value="1"/>
</dbReference>
<evidence type="ECO:0000256" key="5">
    <source>
        <dbReference type="ARBA" id="ARBA00023136"/>
    </source>
</evidence>
<keyword evidence="2" id="KW-1003">Cell membrane</keyword>
<dbReference type="Pfam" id="PF03458">
    <property type="entry name" value="Gly_transporter"/>
    <property type="match status" value="2"/>
</dbReference>
<feature type="transmembrane region" description="Helical" evidence="7">
    <location>
        <begin position="166"/>
        <end position="186"/>
    </location>
</feature>
<dbReference type="InterPro" id="IPR005115">
    <property type="entry name" value="Gly_transporter"/>
</dbReference>
<keyword evidence="5 7" id="KW-0472">Membrane</keyword>
<feature type="compositionally biased region" description="Polar residues" evidence="6">
    <location>
        <begin position="8"/>
        <end position="17"/>
    </location>
</feature>
<keyword evidence="4 7" id="KW-1133">Transmembrane helix</keyword>
<evidence type="ECO:0000313" key="9">
    <source>
        <dbReference type="EnsemblProtists" id="EOD05539"/>
    </source>
</evidence>
<sequence length="407" mass="43323">MSRLNHGTPRSRSNGSFTAEGPQLSSLREDEQVSLPYPSADWESESGKEAWAARGRRVMVAFLLSAPLLLTLLLPKSIDEQHKLNHATVAAANYIGDASFALTGSLAAGMEGMDLLGCIIVGFITALGGGTLREFEYFLCVGTSTLAFFLWPSLSRRLKLTTADEWLFWTDTVGLGVFAANGALAAAVLTPRIHGVACACCGMFSATFGGLTRDVLLGRPPRILYAEADLYATPPFIGGLATAMLVRMDPEREADSVMLGFFVTVLLRVLAYNEPVRLPVFPASAIYSVDQRQKSRFFGEPSTARQASRWLSNASVYDSTVYDSMVSSVCDAVMAKAGQSSRASFVPSTFRQPLAPDAARGRESRCHLKGAISAVQAGAVAYSGTGGVARGGIRGELCCGSYIVAAA</sequence>
<feature type="domain" description="Glycine transporter" evidence="8">
    <location>
        <begin position="92"/>
        <end position="134"/>
    </location>
</feature>
<evidence type="ECO:0000256" key="2">
    <source>
        <dbReference type="ARBA" id="ARBA00022475"/>
    </source>
</evidence>
<keyword evidence="10" id="KW-1185">Reference proteome</keyword>
<proteinExistence type="predicted"/>
<feature type="region of interest" description="Disordered" evidence="6">
    <location>
        <begin position="1"/>
        <end position="32"/>
    </location>
</feature>
<reference evidence="10" key="1">
    <citation type="journal article" date="2013" name="Nature">
        <title>Pan genome of the phytoplankton Emiliania underpins its global distribution.</title>
        <authorList>
            <person name="Read B.A."/>
            <person name="Kegel J."/>
            <person name="Klute M.J."/>
            <person name="Kuo A."/>
            <person name="Lefebvre S.C."/>
            <person name="Maumus F."/>
            <person name="Mayer C."/>
            <person name="Miller J."/>
            <person name="Monier A."/>
            <person name="Salamov A."/>
            <person name="Young J."/>
            <person name="Aguilar M."/>
            <person name="Claverie J.M."/>
            <person name="Frickenhaus S."/>
            <person name="Gonzalez K."/>
            <person name="Herman E.K."/>
            <person name="Lin Y.C."/>
            <person name="Napier J."/>
            <person name="Ogata H."/>
            <person name="Sarno A.F."/>
            <person name="Shmutz J."/>
            <person name="Schroeder D."/>
            <person name="de Vargas C."/>
            <person name="Verret F."/>
            <person name="von Dassow P."/>
            <person name="Valentin K."/>
            <person name="Van de Peer Y."/>
            <person name="Wheeler G."/>
            <person name="Dacks J.B."/>
            <person name="Delwiche C.F."/>
            <person name="Dyhrman S.T."/>
            <person name="Glockner G."/>
            <person name="John U."/>
            <person name="Richards T."/>
            <person name="Worden A.Z."/>
            <person name="Zhang X."/>
            <person name="Grigoriev I.V."/>
            <person name="Allen A.E."/>
            <person name="Bidle K."/>
            <person name="Borodovsky M."/>
            <person name="Bowler C."/>
            <person name="Brownlee C."/>
            <person name="Cock J.M."/>
            <person name="Elias M."/>
            <person name="Gladyshev V.N."/>
            <person name="Groth M."/>
            <person name="Guda C."/>
            <person name="Hadaegh A."/>
            <person name="Iglesias-Rodriguez M.D."/>
            <person name="Jenkins J."/>
            <person name="Jones B.M."/>
            <person name="Lawson T."/>
            <person name="Leese F."/>
            <person name="Lindquist E."/>
            <person name="Lobanov A."/>
            <person name="Lomsadze A."/>
            <person name="Malik S.B."/>
            <person name="Marsh M.E."/>
            <person name="Mackinder L."/>
            <person name="Mock T."/>
            <person name="Mueller-Roeber B."/>
            <person name="Pagarete A."/>
            <person name="Parker M."/>
            <person name="Probert I."/>
            <person name="Quesneville H."/>
            <person name="Raines C."/>
            <person name="Rensing S.A."/>
            <person name="Riano-Pachon D.M."/>
            <person name="Richier S."/>
            <person name="Rokitta S."/>
            <person name="Shiraiwa Y."/>
            <person name="Soanes D.M."/>
            <person name="van der Giezen M."/>
            <person name="Wahlund T.M."/>
            <person name="Williams B."/>
            <person name="Wilson W."/>
            <person name="Wolfe G."/>
            <person name="Wurch L.L."/>
        </authorList>
    </citation>
    <scope>NUCLEOTIDE SEQUENCE</scope>
</reference>
<dbReference type="eggNOG" id="ENOG502S0MY">
    <property type="taxonomic scope" value="Eukaryota"/>
</dbReference>
<keyword evidence="3 7" id="KW-0812">Transmembrane</keyword>
<dbReference type="AlphaFoldDB" id="A0A0D3I2Q4"/>
<evidence type="ECO:0000256" key="7">
    <source>
        <dbReference type="SAM" id="Phobius"/>
    </source>
</evidence>
<dbReference type="HOGENOM" id="CLU_676946_0_0_1"/>
<dbReference type="Proteomes" id="UP000013827">
    <property type="component" value="Unassembled WGS sequence"/>
</dbReference>
<feature type="transmembrane region" description="Helical" evidence="7">
    <location>
        <begin position="58"/>
        <end position="78"/>
    </location>
</feature>
<evidence type="ECO:0000313" key="10">
    <source>
        <dbReference type="Proteomes" id="UP000013827"/>
    </source>
</evidence>
<feature type="domain" description="Glycine transporter" evidence="8">
    <location>
        <begin position="169"/>
        <end position="245"/>
    </location>
</feature>
<comment type="subcellular location">
    <subcellularLocation>
        <location evidence="1">Cell membrane</location>
        <topology evidence="1">Multi-pass membrane protein</topology>
    </subcellularLocation>
</comment>
<dbReference type="EnsemblProtists" id="EOD05539">
    <property type="protein sequence ID" value="EOD05539"/>
    <property type="gene ID" value="EMIHUDRAFT_250255"/>
</dbReference>
<accession>A0A0D3I2Q4</accession>
<dbReference type="KEGG" id="ehx:EMIHUDRAFT_250255"/>
<evidence type="ECO:0000256" key="1">
    <source>
        <dbReference type="ARBA" id="ARBA00004651"/>
    </source>
</evidence>